<protein>
    <submittedName>
        <fullName evidence="1">Uncharacterized protein</fullName>
    </submittedName>
</protein>
<organism evidence="1 2">
    <name type="scientific">Haloprofundus marisrubri</name>
    <dbReference type="NCBI Taxonomy" id="1514971"/>
    <lineage>
        <taxon>Archaea</taxon>
        <taxon>Methanobacteriati</taxon>
        <taxon>Methanobacteriota</taxon>
        <taxon>Stenosarchaea group</taxon>
        <taxon>Halobacteria</taxon>
        <taxon>Halobacteriales</taxon>
        <taxon>Haloferacaceae</taxon>
        <taxon>Haloprofundus</taxon>
    </lineage>
</organism>
<evidence type="ECO:0000313" key="2">
    <source>
        <dbReference type="Proteomes" id="UP000054387"/>
    </source>
</evidence>
<reference evidence="1 2" key="1">
    <citation type="submission" date="2015-12" db="EMBL/GenBank/DDBJ databases">
        <title>Haloprofundus marisrubri gen. nov., sp. nov., an extremely halophilic archaeon isolated from the Discovery deep brine-seawater interface in the Red Sea.</title>
        <authorList>
            <person name="Zhang G."/>
            <person name="Stingl U."/>
            <person name="Rashid M."/>
        </authorList>
    </citation>
    <scope>NUCLEOTIDE SEQUENCE [LARGE SCALE GENOMIC DNA]</scope>
    <source>
        <strain evidence="1 2">SB9</strain>
    </source>
</reference>
<dbReference type="EMBL" id="LOPU01000004">
    <property type="protein sequence ID" value="KTG11450.1"/>
    <property type="molecule type" value="Genomic_DNA"/>
</dbReference>
<dbReference type="Proteomes" id="UP000054387">
    <property type="component" value="Unassembled WGS sequence"/>
</dbReference>
<dbReference type="AlphaFoldDB" id="A0A0W1RCZ9"/>
<keyword evidence="2" id="KW-1185">Reference proteome</keyword>
<comment type="caution">
    <text evidence="1">The sequence shown here is derived from an EMBL/GenBank/DDBJ whole genome shotgun (WGS) entry which is preliminary data.</text>
</comment>
<accession>A0A0W1RCZ9</accession>
<evidence type="ECO:0000313" key="1">
    <source>
        <dbReference type="EMBL" id="KTG11450.1"/>
    </source>
</evidence>
<sequence>MRLRPLNISISGELEVPAFSVVINGESSVPDADDAVCCCVEGFDSTAVQFVVLVAPLDSAIPIEAGDDGVLTPTVVVTLSRRNRSPDIPHIAIGADCVQCAFLIFFCEC</sequence>
<name>A0A0W1RCZ9_9EURY</name>
<gene>
    <name evidence="1" type="ORF">AUR64_04135</name>
</gene>
<proteinExistence type="predicted"/>